<evidence type="ECO:0000259" key="2">
    <source>
        <dbReference type="PROSITE" id="PS50041"/>
    </source>
</evidence>
<dbReference type="InterPro" id="IPR016187">
    <property type="entry name" value="CTDL_fold"/>
</dbReference>
<protein>
    <submittedName>
        <fullName evidence="3">Putative mannose-binding protein C-like</fullName>
    </submittedName>
</protein>
<evidence type="ECO:0000313" key="3">
    <source>
        <dbReference type="EMBL" id="ROT68130.1"/>
    </source>
</evidence>
<reference evidence="3 4" key="1">
    <citation type="submission" date="2018-04" db="EMBL/GenBank/DDBJ databases">
        <authorList>
            <person name="Zhang X."/>
            <person name="Yuan J."/>
            <person name="Li F."/>
            <person name="Xiang J."/>
        </authorList>
    </citation>
    <scope>NUCLEOTIDE SEQUENCE [LARGE SCALE GENOMIC DNA]</scope>
    <source>
        <tissue evidence="3">Muscle</tissue>
    </source>
</reference>
<dbReference type="SUPFAM" id="SSF56436">
    <property type="entry name" value="C-type lectin-like"/>
    <property type="match status" value="1"/>
</dbReference>
<feature type="region of interest" description="Disordered" evidence="1">
    <location>
        <begin position="25"/>
        <end position="44"/>
    </location>
</feature>
<dbReference type="Proteomes" id="UP000283509">
    <property type="component" value="Unassembled WGS sequence"/>
</dbReference>
<comment type="caution">
    <text evidence="3">The sequence shown here is derived from an EMBL/GenBank/DDBJ whole genome shotgun (WGS) entry which is preliminary data.</text>
</comment>
<evidence type="ECO:0000256" key="1">
    <source>
        <dbReference type="SAM" id="MobiDB-lite"/>
    </source>
</evidence>
<evidence type="ECO:0000313" key="4">
    <source>
        <dbReference type="Proteomes" id="UP000283509"/>
    </source>
</evidence>
<dbReference type="Gene3D" id="3.10.100.10">
    <property type="entry name" value="Mannose-Binding Protein A, subunit A"/>
    <property type="match status" value="1"/>
</dbReference>
<dbReference type="Pfam" id="PF00059">
    <property type="entry name" value="Lectin_C"/>
    <property type="match status" value="1"/>
</dbReference>
<gene>
    <name evidence="3" type="ORF">C7M84_013759</name>
</gene>
<dbReference type="AlphaFoldDB" id="A0A3R7NVX3"/>
<accession>A0A3R7NVX3</accession>
<dbReference type="InterPro" id="IPR001304">
    <property type="entry name" value="C-type_lectin-like"/>
</dbReference>
<proteinExistence type="predicted"/>
<reference evidence="3 4" key="2">
    <citation type="submission" date="2019-01" db="EMBL/GenBank/DDBJ databases">
        <title>The decoding of complex shrimp genome reveals the adaptation for benthos swimmer, frequently molting mechanism and breeding impact on genome.</title>
        <authorList>
            <person name="Sun Y."/>
            <person name="Gao Y."/>
            <person name="Yu Y."/>
        </authorList>
    </citation>
    <scope>NUCLEOTIDE SEQUENCE [LARGE SCALE GENOMIC DNA]</scope>
    <source>
        <tissue evidence="3">Muscle</tissue>
    </source>
</reference>
<dbReference type="EMBL" id="QCYY01002717">
    <property type="protein sequence ID" value="ROT68130.1"/>
    <property type="molecule type" value="Genomic_DNA"/>
</dbReference>
<dbReference type="PROSITE" id="PS50041">
    <property type="entry name" value="C_TYPE_LECTIN_2"/>
    <property type="match status" value="1"/>
</dbReference>
<keyword evidence="4" id="KW-1185">Reference proteome</keyword>
<sequence length="411" mass="46541">MEAQEVKRNWEIDVAQCRADLALSRRPSEESDGTENRSAAWPKVALQTEPQNRMKPLVATWSLLALPCVLAALDGQLFHVLTKDFTFPTKMKFRNLGKMTKADQINICTFRRHAPGQLSPLPSLRRLDLHEAGPLLRVWPQGLSAVARGAIQCGTSCKAISRCKGFEFTGQGKCILFKTDYFLAMCLKMRSRGGKIYWKTGQLKSFWSLGDKFILFAGRPFTKTRSNSACRYHKAKIFLPQNAEENDFIAARKKRTWLGMTKRKEGFVRDRTGEPVVYTNWQDGEPSNENDTCAIMDQDGFWYGADCSLVGRGCLQPILHPNPFFPRFFGPLPPPESKVKASACSLPAHPDWMNHDNRPLHFLGKLLIELIAHLLRLQAQSWLMAVFSMHGHCRINQSEAYCVNLARVSHS</sequence>
<dbReference type="SMART" id="SM00034">
    <property type="entry name" value="CLECT"/>
    <property type="match status" value="1"/>
</dbReference>
<feature type="domain" description="C-type lectin" evidence="2">
    <location>
        <begin position="209"/>
        <end position="308"/>
    </location>
</feature>
<dbReference type="InterPro" id="IPR016186">
    <property type="entry name" value="C-type_lectin-like/link_sf"/>
</dbReference>
<name>A0A3R7NVX3_PENVA</name>
<organism evidence="3 4">
    <name type="scientific">Penaeus vannamei</name>
    <name type="common">Whiteleg shrimp</name>
    <name type="synonym">Litopenaeus vannamei</name>
    <dbReference type="NCBI Taxonomy" id="6689"/>
    <lineage>
        <taxon>Eukaryota</taxon>
        <taxon>Metazoa</taxon>
        <taxon>Ecdysozoa</taxon>
        <taxon>Arthropoda</taxon>
        <taxon>Crustacea</taxon>
        <taxon>Multicrustacea</taxon>
        <taxon>Malacostraca</taxon>
        <taxon>Eumalacostraca</taxon>
        <taxon>Eucarida</taxon>
        <taxon>Decapoda</taxon>
        <taxon>Dendrobranchiata</taxon>
        <taxon>Penaeoidea</taxon>
        <taxon>Penaeidae</taxon>
        <taxon>Penaeus</taxon>
    </lineage>
</organism>